<comment type="caution">
    <text evidence="1">The sequence shown here is derived from an EMBL/GenBank/DDBJ whole genome shotgun (WGS) entry which is preliminary data.</text>
</comment>
<accession>A0A397TMV4</accession>
<protein>
    <submittedName>
        <fullName evidence="1">Uncharacterized protein</fullName>
    </submittedName>
</protein>
<evidence type="ECO:0000313" key="1">
    <source>
        <dbReference type="EMBL" id="RIA96361.1"/>
    </source>
</evidence>
<gene>
    <name evidence="1" type="ORF">C1645_815541</name>
</gene>
<reference evidence="1 2" key="1">
    <citation type="submission" date="2018-06" db="EMBL/GenBank/DDBJ databases">
        <title>Comparative genomics reveals the genomic features of Rhizophagus irregularis, R. cerebriforme, R. diaphanum and Gigaspora rosea, and their symbiotic lifestyle signature.</title>
        <authorList>
            <person name="Morin E."/>
            <person name="San Clemente H."/>
            <person name="Chen E.C.H."/>
            <person name="De La Providencia I."/>
            <person name="Hainaut M."/>
            <person name="Kuo A."/>
            <person name="Kohler A."/>
            <person name="Murat C."/>
            <person name="Tang N."/>
            <person name="Roy S."/>
            <person name="Loubradou J."/>
            <person name="Henrissat B."/>
            <person name="Grigoriev I.V."/>
            <person name="Corradi N."/>
            <person name="Roux C."/>
            <person name="Martin F.M."/>
        </authorList>
    </citation>
    <scope>NUCLEOTIDE SEQUENCE [LARGE SCALE GENOMIC DNA]</scope>
    <source>
        <strain evidence="1 2">DAOM 227022</strain>
    </source>
</reference>
<proteinExistence type="predicted"/>
<dbReference type="EMBL" id="QKYT01000046">
    <property type="protein sequence ID" value="RIA96361.1"/>
    <property type="molecule type" value="Genomic_DNA"/>
</dbReference>
<evidence type="ECO:0000313" key="2">
    <source>
        <dbReference type="Proteomes" id="UP000265703"/>
    </source>
</evidence>
<keyword evidence="2" id="KW-1185">Reference proteome</keyword>
<organism evidence="1 2">
    <name type="scientific">Glomus cerebriforme</name>
    <dbReference type="NCBI Taxonomy" id="658196"/>
    <lineage>
        <taxon>Eukaryota</taxon>
        <taxon>Fungi</taxon>
        <taxon>Fungi incertae sedis</taxon>
        <taxon>Mucoromycota</taxon>
        <taxon>Glomeromycotina</taxon>
        <taxon>Glomeromycetes</taxon>
        <taxon>Glomerales</taxon>
        <taxon>Glomeraceae</taxon>
        <taxon>Glomus</taxon>
    </lineage>
</organism>
<dbReference type="Proteomes" id="UP000265703">
    <property type="component" value="Unassembled WGS sequence"/>
</dbReference>
<name>A0A397TMV4_9GLOM</name>
<dbReference type="OrthoDB" id="2308321at2759"/>
<sequence length="301" mass="34995">MHGTIKGSDKKVKASLNTLLLVEHPENLITLKRIERLEEKFKQASTVIISKVEDKDIKTITTSLQLKLNVIEFESQSSTTSSKKFNWKKDISENMQAKGDKGYIKHLSNIIKLPPNMEWYNAKTNQQFLSVIDQQWLPFNIKEMSDIAILNKNYSRCYRQEVIGARLLFELKKVGNIKEYDRKIMTWFSSQDLAICIIQEYINKEKESEESVNEFAQLETSSYRGEFSLLAKRRKLDITAITNDIANFKDFEDEIPITEMKQKLIEHFLRETFIPSSTYGQLVANMSEDNINNMLTIPYIA</sequence>
<dbReference type="AlphaFoldDB" id="A0A397TMV4"/>